<dbReference type="Pfam" id="PF00465">
    <property type="entry name" value="Fe-ADH"/>
    <property type="match status" value="1"/>
</dbReference>
<evidence type="ECO:0000259" key="5">
    <source>
        <dbReference type="Pfam" id="PF00465"/>
    </source>
</evidence>
<evidence type="ECO:0000256" key="2">
    <source>
        <dbReference type="ARBA" id="ARBA00023002"/>
    </source>
</evidence>
<dbReference type="GO" id="GO:0046872">
    <property type="term" value="F:metal ion binding"/>
    <property type="evidence" value="ECO:0007669"/>
    <property type="project" value="UniProtKB-KW"/>
</dbReference>
<dbReference type="PANTHER" id="PTHR43616">
    <property type="entry name" value="GLYCEROL DEHYDROGENASE"/>
    <property type="match status" value="1"/>
</dbReference>
<evidence type="ECO:0000256" key="3">
    <source>
        <dbReference type="PIRSR" id="PIRSR000112-1"/>
    </source>
</evidence>
<comment type="caution">
    <text evidence="6">The sequence shown here is derived from an EMBL/GenBank/DDBJ whole genome shotgun (WGS) entry which is preliminary data.</text>
</comment>
<dbReference type="InterPro" id="IPR016205">
    <property type="entry name" value="Glycerol_DH"/>
</dbReference>
<dbReference type="Gene3D" id="1.20.1090.10">
    <property type="entry name" value="Dehydroquinate synthase-like - alpha domain"/>
    <property type="match status" value="1"/>
</dbReference>
<sequence length="363" mass="41060">MLNLFIAPRNYISGYDILKNIGNEISKISREATVLYDKNIEDIIVFGINSLKNKLNIKIEYFNGDCTHKEIDRVVKVIKENKSDCIIGFGGGKTMDTVKAAGYKADVKIVTVPTIAATCASWASHSAVYSDTGASYEYFNIYKNPDILYMDKKIIFEAPKRYIISGIQDTLAKWIETNAYTKNIKNKNVELEIAIYLAKKAYNEILKYGKKVIKDIENKNYSEEVDRIIEHIILTAGLIGGIGGEACRAVAAHAINNGFTIFPEYRENNLHGEVVGFGNIVQLVLDKEYDMLDEILEFYHSINAPIGIKGLGYDLDDDKLKRVINKAMYKGDTIWNSPYKVDFEMIKNAILEAEELCSKYYIK</sequence>
<dbReference type="Gene3D" id="3.40.50.1970">
    <property type="match status" value="1"/>
</dbReference>
<feature type="binding site" evidence="4">
    <location>
        <position position="37"/>
    </location>
    <ligand>
        <name>NAD(+)</name>
        <dbReference type="ChEBI" id="CHEBI:57540"/>
    </ligand>
</feature>
<evidence type="ECO:0000256" key="1">
    <source>
        <dbReference type="ARBA" id="ARBA00022723"/>
    </source>
</evidence>
<keyword evidence="1 3" id="KW-0479">Metal-binding</keyword>
<keyword evidence="7" id="KW-1185">Reference proteome</keyword>
<feature type="binding site" evidence="4">
    <location>
        <begin position="92"/>
        <end position="96"/>
    </location>
    <ligand>
        <name>NAD(+)</name>
        <dbReference type="ChEBI" id="CHEBI:57540"/>
    </ligand>
</feature>
<feature type="binding site" evidence="3">
    <location>
        <position position="169"/>
    </location>
    <ligand>
        <name>glycerol</name>
        <dbReference type="ChEBI" id="CHEBI:17754"/>
    </ligand>
</feature>
<dbReference type="Proteomes" id="UP000294678">
    <property type="component" value="Unassembled WGS sequence"/>
</dbReference>
<feature type="binding site" evidence="3">
    <location>
        <position position="271"/>
    </location>
    <ligand>
        <name>glycerol</name>
        <dbReference type="ChEBI" id="CHEBI:17754"/>
    </ligand>
</feature>
<organism evidence="6 7">
    <name type="scientific">Hypnocyclicus thermotrophus</name>
    <dbReference type="NCBI Taxonomy" id="1627895"/>
    <lineage>
        <taxon>Bacteria</taxon>
        <taxon>Fusobacteriati</taxon>
        <taxon>Fusobacteriota</taxon>
        <taxon>Fusobacteriia</taxon>
        <taxon>Fusobacteriales</taxon>
        <taxon>Fusobacteriaceae</taxon>
        <taxon>Hypnocyclicus</taxon>
    </lineage>
</organism>
<feature type="binding site" evidence="4">
    <location>
        <position position="129"/>
    </location>
    <ligand>
        <name>NAD(+)</name>
        <dbReference type="ChEBI" id="CHEBI:57540"/>
    </ligand>
</feature>
<accession>A0AA46DYG9</accession>
<dbReference type="AlphaFoldDB" id="A0AA46DYG9"/>
<gene>
    <name evidence="6" type="ORF">EV215_1266</name>
</gene>
<keyword evidence="4" id="KW-0520">NAD</keyword>
<dbReference type="InterPro" id="IPR001670">
    <property type="entry name" value="ADH_Fe/GldA"/>
</dbReference>
<protein>
    <submittedName>
        <fullName evidence="6">Glycerol 2-dehydrogenase (NAD+)</fullName>
    </submittedName>
</protein>
<dbReference type="SUPFAM" id="SSF56796">
    <property type="entry name" value="Dehydroquinate synthase-like"/>
    <property type="match status" value="1"/>
</dbReference>
<evidence type="ECO:0000313" key="7">
    <source>
        <dbReference type="Proteomes" id="UP000294678"/>
    </source>
</evidence>
<dbReference type="GO" id="GO:0016614">
    <property type="term" value="F:oxidoreductase activity, acting on CH-OH group of donors"/>
    <property type="evidence" value="ECO:0007669"/>
    <property type="project" value="InterPro"/>
</dbReference>
<dbReference type="CDD" id="cd08550">
    <property type="entry name" value="GlyDH-like"/>
    <property type="match status" value="1"/>
</dbReference>
<dbReference type="EMBL" id="SOBG01000005">
    <property type="protein sequence ID" value="TDT69737.1"/>
    <property type="molecule type" value="Genomic_DNA"/>
</dbReference>
<feature type="binding site" evidence="3">
    <location>
        <position position="253"/>
    </location>
    <ligand>
        <name>glycerol</name>
        <dbReference type="ChEBI" id="CHEBI:17754"/>
    </ligand>
</feature>
<comment type="cofactor">
    <cofactor evidence="3">
        <name>Zn(2+)</name>
        <dbReference type="ChEBI" id="CHEBI:29105"/>
    </cofactor>
    <text evidence="3">Binds 1 zinc ion per subunit.</text>
</comment>
<feature type="domain" description="Alcohol dehydrogenase iron-type/glycerol dehydrogenase GldA" evidence="5">
    <location>
        <begin position="8"/>
        <end position="151"/>
    </location>
</feature>
<keyword evidence="2" id="KW-0560">Oxidoreductase</keyword>
<proteinExistence type="predicted"/>
<evidence type="ECO:0000256" key="4">
    <source>
        <dbReference type="PIRSR" id="PIRSR000112-3"/>
    </source>
</evidence>
<dbReference type="PANTHER" id="PTHR43616:SF3">
    <property type="entry name" value="HYDROXYCARBOXYLATE DEHYDROGENASE A"/>
    <property type="match status" value="1"/>
</dbReference>
<name>A0AA46DYG9_9FUSO</name>
<evidence type="ECO:0000313" key="6">
    <source>
        <dbReference type="EMBL" id="TDT69737.1"/>
    </source>
</evidence>
<reference evidence="6 7" key="1">
    <citation type="submission" date="2019-03" db="EMBL/GenBank/DDBJ databases">
        <title>Genomic Encyclopedia of Type Strains, Phase IV (KMG-IV): sequencing the most valuable type-strain genomes for metagenomic binning, comparative biology and taxonomic classification.</title>
        <authorList>
            <person name="Goeker M."/>
        </authorList>
    </citation>
    <scope>NUCLEOTIDE SEQUENCE [LARGE SCALE GENOMIC DNA]</scope>
    <source>
        <strain evidence="6 7">DSM 100055</strain>
    </source>
</reference>
<dbReference type="PIRSF" id="PIRSF000112">
    <property type="entry name" value="Glycerol_dehydrogenase"/>
    <property type="match status" value="1"/>
</dbReference>
<dbReference type="RefSeq" id="WP_134113150.1">
    <property type="nucleotide sequence ID" value="NZ_SOBG01000005.1"/>
</dbReference>
<keyword evidence="3" id="KW-0862">Zinc</keyword>